<dbReference type="PIRSF" id="PIRSF004793">
    <property type="entry name" value="UCP004793"/>
    <property type="match status" value="1"/>
</dbReference>
<evidence type="ECO:0000313" key="12">
    <source>
        <dbReference type="EMBL" id="MBP1925563.1"/>
    </source>
</evidence>
<keyword evidence="6 10" id="KW-0547">Nucleotide-binding</keyword>
<name>A0ABS4GD03_9FIRM</name>
<dbReference type="InterPro" id="IPR036888">
    <property type="entry name" value="DNA_integrity_DisA_N_sf"/>
</dbReference>
<comment type="caution">
    <text evidence="12">The sequence shown here is derived from an EMBL/GenBank/DDBJ whole genome shotgun (WGS) entry which is preliminary data.</text>
</comment>
<evidence type="ECO:0000256" key="2">
    <source>
        <dbReference type="ARBA" id="ARBA00022475"/>
    </source>
</evidence>
<dbReference type="InterPro" id="IPR003390">
    <property type="entry name" value="DNA_integrity_scan_DisA_N"/>
</dbReference>
<keyword evidence="3 10" id="KW-0808">Transferase</keyword>
<dbReference type="Gene3D" id="3.40.1700.10">
    <property type="entry name" value="DNA integrity scanning protein, DisA, N-terminal domain"/>
    <property type="match status" value="1"/>
</dbReference>
<evidence type="ECO:0000259" key="11">
    <source>
        <dbReference type="PROSITE" id="PS51794"/>
    </source>
</evidence>
<gene>
    <name evidence="10" type="primary">dacA</name>
    <name evidence="12" type="ORF">J2Z76_001422</name>
</gene>
<comment type="function">
    <text evidence="10">Catalyzes the condensation of 2 ATP molecules into cyclic di-AMP (c-di-AMP), a second messenger used to regulate differing processes in different bacteria.</text>
</comment>
<accession>A0ABS4GD03</accession>
<dbReference type="PANTHER" id="PTHR34185">
    <property type="entry name" value="DIADENYLATE CYCLASE"/>
    <property type="match status" value="1"/>
</dbReference>
<dbReference type="GO" id="GO:0106408">
    <property type="term" value="F:diadenylate cyclase activity"/>
    <property type="evidence" value="ECO:0007669"/>
    <property type="project" value="UniProtKB-EC"/>
</dbReference>
<dbReference type="EC" id="2.7.7.85" evidence="10"/>
<dbReference type="InterPro" id="IPR050338">
    <property type="entry name" value="DisA"/>
</dbReference>
<dbReference type="Pfam" id="PF02457">
    <property type="entry name" value="DAC"/>
    <property type="match status" value="1"/>
</dbReference>
<dbReference type="Pfam" id="PF19293">
    <property type="entry name" value="CdaA_N"/>
    <property type="match status" value="1"/>
</dbReference>
<dbReference type="PROSITE" id="PS51794">
    <property type="entry name" value="DAC"/>
    <property type="match status" value="1"/>
</dbReference>
<dbReference type="SUPFAM" id="SSF143597">
    <property type="entry name" value="YojJ-like"/>
    <property type="match status" value="1"/>
</dbReference>
<keyword evidence="13" id="KW-1185">Reference proteome</keyword>
<comment type="subunit">
    <text evidence="10">Probably a homodimer.</text>
</comment>
<keyword evidence="9 10" id="KW-0472">Membrane</keyword>
<evidence type="ECO:0000256" key="9">
    <source>
        <dbReference type="ARBA" id="ARBA00023136"/>
    </source>
</evidence>
<reference evidence="12 13" key="1">
    <citation type="submission" date="2021-03" db="EMBL/GenBank/DDBJ databases">
        <title>Genomic Encyclopedia of Type Strains, Phase IV (KMG-IV): sequencing the most valuable type-strain genomes for metagenomic binning, comparative biology and taxonomic classification.</title>
        <authorList>
            <person name="Goeker M."/>
        </authorList>
    </citation>
    <scope>NUCLEOTIDE SEQUENCE [LARGE SCALE GENOMIC DNA]</scope>
    <source>
        <strain evidence="12 13">DSM 24004</strain>
    </source>
</reference>
<evidence type="ECO:0000256" key="3">
    <source>
        <dbReference type="ARBA" id="ARBA00022679"/>
    </source>
</evidence>
<sequence>MGQIKLILSNLGINSIIDIAIVYYVFYKGFMLIRDMRAKQLLKGIFLLIILIPIAEIFELHMVKWILDRTFQVGIIALVVVFQPEIRRALEYIGRTSMFSFSNLDKNSATSEYVIKEIVSATSSLARQKIGALMIFEQKIGLNDIVDSGTKLNAEISSGLLINIFIPNTPLHDGAVIIKDYSILAAGCFLPLTDNNLLSKDIGTRHRAAIGMTEKSDSIALIVSEETGYISYAIDGRLYRNIQIEELEHLLSSIYMESEKSNIFDKWRYRNEDKK</sequence>
<evidence type="ECO:0000256" key="1">
    <source>
        <dbReference type="ARBA" id="ARBA00000877"/>
    </source>
</evidence>
<evidence type="ECO:0000313" key="13">
    <source>
        <dbReference type="Proteomes" id="UP001519342"/>
    </source>
</evidence>
<feature type="transmembrane region" description="Helical" evidence="10">
    <location>
        <begin position="6"/>
        <end position="26"/>
    </location>
</feature>
<comment type="caution">
    <text evidence="10">Lacks conserved residue(s) required for the propagation of feature annotation.</text>
</comment>
<dbReference type="PANTHER" id="PTHR34185:SF1">
    <property type="entry name" value="DIADENYLATE CYCLASE"/>
    <property type="match status" value="1"/>
</dbReference>
<evidence type="ECO:0000256" key="7">
    <source>
        <dbReference type="ARBA" id="ARBA00022840"/>
    </source>
</evidence>
<keyword evidence="4 10" id="KW-0812">Transmembrane</keyword>
<evidence type="ECO:0000256" key="5">
    <source>
        <dbReference type="ARBA" id="ARBA00022695"/>
    </source>
</evidence>
<dbReference type="Proteomes" id="UP001519342">
    <property type="component" value="Unassembled WGS sequence"/>
</dbReference>
<feature type="transmembrane region" description="Helical" evidence="10">
    <location>
        <begin position="46"/>
        <end position="67"/>
    </location>
</feature>
<comment type="catalytic activity">
    <reaction evidence="1 10">
        <text>2 ATP = 3',3'-c-di-AMP + 2 diphosphate</text>
        <dbReference type="Rhea" id="RHEA:35655"/>
        <dbReference type="ChEBI" id="CHEBI:30616"/>
        <dbReference type="ChEBI" id="CHEBI:33019"/>
        <dbReference type="ChEBI" id="CHEBI:71500"/>
        <dbReference type="EC" id="2.7.7.85"/>
    </reaction>
</comment>
<dbReference type="InterPro" id="IPR034701">
    <property type="entry name" value="CdaA"/>
</dbReference>
<evidence type="ECO:0000256" key="10">
    <source>
        <dbReference type="HAMAP-Rule" id="MF_01499"/>
    </source>
</evidence>
<dbReference type="InterPro" id="IPR045585">
    <property type="entry name" value="CdaA_N"/>
</dbReference>
<evidence type="ECO:0000256" key="8">
    <source>
        <dbReference type="ARBA" id="ARBA00022989"/>
    </source>
</evidence>
<keyword evidence="8 10" id="KW-1133">Transmembrane helix</keyword>
<evidence type="ECO:0000256" key="6">
    <source>
        <dbReference type="ARBA" id="ARBA00022741"/>
    </source>
</evidence>
<dbReference type="NCBIfam" id="TIGR00159">
    <property type="entry name" value="diadenylate cyclase CdaA"/>
    <property type="match status" value="1"/>
</dbReference>
<proteinExistence type="inferred from homology"/>
<dbReference type="RefSeq" id="WP_209511289.1">
    <property type="nucleotide sequence ID" value="NZ_JAGGKS010000003.1"/>
</dbReference>
<protein>
    <recommendedName>
        <fullName evidence="10">Diadenylate cyclase</fullName>
        <shortName evidence="10">DAC</shortName>
        <ecNumber evidence="10">2.7.7.85</ecNumber>
    </recommendedName>
    <alternativeName>
        <fullName evidence="10">Cyclic-di-AMP synthase</fullName>
        <shortName evidence="10">c-di-AMP synthase</shortName>
    </alternativeName>
</protein>
<dbReference type="InterPro" id="IPR014046">
    <property type="entry name" value="C-di-AMP_synthase"/>
</dbReference>
<dbReference type="HAMAP" id="MF_01499">
    <property type="entry name" value="DacA"/>
    <property type="match status" value="1"/>
</dbReference>
<keyword evidence="5 10" id="KW-0548">Nucleotidyltransferase</keyword>
<dbReference type="EMBL" id="JAGGKS010000003">
    <property type="protein sequence ID" value="MBP1925563.1"/>
    <property type="molecule type" value="Genomic_DNA"/>
</dbReference>
<keyword evidence="7 10" id="KW-0067">ATP-binding</keyword>
<keyword evidence="2 10" id="KW-1003">Cell membrane</keyword>
<evidence type="ECO:0000256" key="4">
    <source>
        <dbReference type="ARBA" id="ARBA00022692"/>
    </source>
</evidence>
<feature type="domain" description="DAC" evidence="11">
    <location>
        <begin position="83"/>
        <end position="246"/>
    </location>
</feature>
<comment type="similarity">
    <text evidence="10">Belongs to the adenylate cyclase family. DacA/CdaA subfamily.</text>
</comment>
<organism evidence="12 13">
    <name type="scientific">Sedimentibacter acidaminivorans</name>
    <dbReference type="NCBI Taxonomy" id="913099"/>
    <lineage>
        <taxon>Bacteria</taxon>
        <taxon>Bacillati</taxon>
        <taxon>Bacillota</taxon>
        <taxon>Tissierellia</taxon>
        <taxon>Sedimentibacter</taxon>
    </lineage>
</organism>